<keyword evidence="1" id="KW-0732">Signal</keyword>
<evidence type="ECO:0000256" key="1">
    <source>
        <dbReference type="SAM" id="SignalP"/>
    </source>
</evidence>
<feature type="signal peptide" evidence="1">
    <location>
        <begin position="1"/>
        <end position="19"/>
    </location>
</feature>
<gene>
    <name evidence="2" type="ORF">Q4610_11035</name>
</gene>
<dbReference type="Proteomes" id="UP001176471">
    <property type="component" value="Unassembled WGS sequence"/>
</dbReference>
<proteinExistence type="predicted"/>
<feature type="chain" id="PRO_5047413927" evidence="1">
    <location>
        <begin position="20"/>
        <end position="173"/>
    </location>
</feature>
<organism evidence="2 3">
    <name type="scientific">Sphingobium cyanobacteriorum</name>
    <dbReference type="NCBI Taxonomy" id="3063954"/>
    <lineage>
        <taxon>Bacteria</taxon>
        <taxon>Pseudomonadati</taxon>
        <taxon>Pseudomonadota</taxon>
        <taxon>Alphaproteobacteria</taxon>
        <taxon>Sphingomonadales</taxon>
        <taxon>Sphingomonadaceae</taxon>
        <taxon>Sphingobium</taxon>
    </lineage>
</organism>
<accession>A0ABT8ZM15</accession>
<dbReference type="EMBL" id="JAUQOM010000004">
    <property type="protein sequence ID" value="MDO7835577.1"/>
    <property type="molecule type" value="Genomic_DNA"/>
</dbReference>
<dbReference type="InterPro" id="IPR018673">
    <property type="entry name" value="DUF2141"/>
</dbReference>
<evidence type="ECO:0000313" key="2">
    <source>
        <dbReference type="EMBL" id="MDO7835577.1"/>
    </source>
</evidence>
<name>A0ABT8ZM15_9SPHN</name>
<protein>
    <submittedName>
        <fullName evidence="2">DUF2141 domain-containing protein</fullName>
    </submittedName>
</protein>
<evidence type="ECO:0000313" key="3">
    <source>
        <dbReference type="Proteomes" id="UP001176471"/>
    </source>
</evidence>
<keyword evidence="3" id="KW-1185">Reference proteome</keyword>
<reference evidence="2" key="1">
    <citation type="submission" date="2023-07" db="EMBL/GenBank/DDBJ databases">
        <title>Bacterial whole genome sequence for Sphingobium sp. HBC34.</title>
        <authorList>
            <person name="Le V."/>
            <person name="Ko S.-R."/>
            <person name="Ahn C.-Y."/>
            <person name="Oh H.-M."/>
        </authorList>
    </citation>
    <scope>NUCLEOTIDE SEQUENCE</scope>
    <source>
        <strain evidence="2">HBC34</strain>
    </source>
</reference>
<comment type="caution">
    <text evidence="2">The sequence shown here is derived from an EMBL/GenBank/DDBJ whole genome shotgun (WGS) entry which is preliminary data.</text>
</comment>
<sequence length="173" mass="18421">MSAPLLFLLAHLVTGAAIASTPDLGKAQGQCRVQENGPAYWVEVQGLKDRRGRLKLELYPANDVDFLADDNILVAAGKAFRRVEVPVPPAGPVELCIRAPAPGVYALSLLHDRDANRRFAVSVDGIGFAGNPRLGWAKPSAATASAPVGNDPAHIRIILNYRRGLLSVGPVEK</sequence>
<dbReference type="Pfam" id="PF09912">
    <property type="entry name" value="DUF2141"/>
    <property type="match status" value="1"/>
</dbReference>
<dbReference type="RefSeq" id="WP_304536001.1">
    <property type="nucleotide sequence ID" value="NZ_JAUQOM010000004.1"/>
</dbReference>